<organism evidence="1 2">
    <name type="scientific">Denitratisoma oestradiolicum</name>
    <dbReference type="NCBI Taxonomy" id="311182"/>
    <lineage>
        <taxon>Bacteria</taxon>
        <taxon>Pseudomonadati</taxon>
        <taxon>Pseudomonadota</taxon>
        <taxon>Betaproteobacteria</taxon>
        <taxon>Nitrosomonadales</taxon>
        <taxon>Sterolibacteriaceae</taxon>
        <taxon>Denitratisoma</taxon>
    </lineage>
</organism>
<dbReference type="KEGG" id="doe:DENOEST_3063"/>
<dbReference type="EMBL" id="LR778301">
    <property type="protein sequence ID" value="CAB1370217.1"/>
    <property type="molecule type" value="Genomic_DNA"/>
</dbReference>
<dbReference type="Proteomes" id="UP000515733">
    <property type="component" value="Chromosome"/>
</dbReference>
<keyword evidence="2" id="KW-1185">Reference proteome</keyword>
<proteinExistence type="predicted"/>
<dbReference type="AlphaFoldDB" id="A0A6S6Y465"/>
<evidence type="ECO:0000313" key="1">
    <source>
        <dbReference type="EMBL" id="CAB1370217.1"/>
    </source>
</evidence>
<sequence>MKRTDLAKSLGLKIMGQMSKSGTPQRFGQAAASLPDKKEQRRRDQALGLVPFAVKIDKELVQSLQQRAADRQVPLNTMVEELLRAGLAAEK</sequence>
<evidence type="ECO:0000313" key="2">
    <source>
        <dbReference type="Proteomes" id="UP000515733"/>
    </source>
</evidence>
<dbReference type="OrthoDB" id="8564304at2"/>
<protein>
    <submittedName>
        <fullName evidence="1">Uncharacterized protein</fullName>
    </submittedName>
</protein>
<name>A0A6S6Y465_9PROT</name>
<reference evidence="1 2" key="1">
    <citation type="submission" date="2020-03" db="EMBL/GenBank/DDBJ databases">
        <authorList>
            <consortium name="Genoscope - CEA"/>
            <person name="William W."/>
        </authorList>
    </citation>
    <scope>NUCLEOTIDE SEQUENCE [LARGE SCALE GENOMIC DNA]</scope>
    <source>
        <strain evidence="2">DSM 16959</strain>
    </source>
</reference>
<gene>
    <name evidence="1" type="ORF">DENOEST_3063</name>
</gene>
<dbReference type="RefSeq" id="WP_145770758.1">
    <property type="nucleotide sequence ID" value="NZ_LR778301.1"/>
</dbReference>
<accession>A0A6S6Y465</accession>